<comment type="function">
    <text evidence="3 4">Together with the chaperonin GroEL, plays an essential role in assisting protein folding. The GroEL-GroES system forms a nano-cage that allows encapsulation of the non-native substrate proteins and provides a physical environment optimized to promote and accelerate protein folding. GroES binds to the apical surface of the GroEL ring, thereby capping the opening of the GroEL channel.</text>
</comment>
<keyword evidence="3" id="KW-0963">Cytoplasm</keyword>
<dbReference type="CDD" id="cd00320">
    <property type="entry name" value="cpn10"/>
    <property type="match status" value="1"/>
</dbReference>
<dbReference type="NCBIfam" id="NF001531">
    <property type="entry name" value="PRK00364.2-2"/>
    <property type="match status" value="1"/>
</dbReference>
<dbReference type="EMBL" id="MEYS01000002">
    <property type="protein sequence ID" value="OGD33872.1"/>
    <property type="molecule type" value="Genomic_DNA"/>
</dbReference>
<dbReference type="GO" id="GO:0005524">
    <property type="term" value="F:ATP binding"/>
    <property type="evidence" value="ECO:0007669"/>
    <property type="project" value="InterPro"/>
</dbReference>
<dbReference type="GO" id="GO:0051087">
    <property type="term" value="F:protein-folding chaperone binding"/>
    <property type="evidence" value="ECO:0007669"/>
    <property type="project" value="TreeGrafter"/>
</dbReference>
<dbReference type="PANTHER" id="PTHR10772:SF58">
    <property type="entry name" value="CO-CHAPERONIN GROES"/>
    <property type="match status" value="1"/>
</dbReference>
<dbReference type="STRING" id="1797298.A2988_00035"/>
<dbReference type="GO" id="GO:0046872">
    <property type="term" value="F:metal ion binding"/>
    <property type="evidence" value="ECO:0007669"/>
    <property type="project" value="TreeGrafter"/>
</dbReference>
<organism evidence="5 6">
    <name type="scientific">Candidatus Azambacteria bacterium RIFCSPLOWO2_01_FULL_46_25</name>
    <dbReference type="NCBI Taxonomy" id="1797298"/>
    <lineage>
        <taxon>Bacteria</taxon>
        <taxon>Candidatus Azamiibacteriota</taxon>
    </lineage>
</organism>
<comment type="caution">
    <text evidence="5">The sequence shown here is derived from an EMBL/GenBank/DDBJ whole genome shotgun (WGS) entry which is preliminary data.</text>
</comment>
<dbReference type="InterPro" id="IPR037124">
    <property type="entry name" value="Chaperonin_GroES_sf"/>
</dbReference>
<keyword evidence="2 3" id="KW-0143">Chaperone</keyword>
<accession>A0A1F5BTF5</accession>
<dbReference type="GO" id="GO:0044183">
    <property type="term" value="F:protein folding chaperone"/>
    <property type="evidence" value="ECO:0007669"/>
    <property type="project" value="InterPro"/>
</dbReference>
<dbReference type="HAMAP" id="MF_00580">
    <property type="entry name" value="CH10"/>
    <property type="match status" value="1"/>
</dbReference>
<proteinExistence type="inferred from homology"/>
<dbReference type="PANTHER" id="PTHR10772">
    <property type="entry name" value="10 KDA HEAT SHOCK PROTEIN"/>
    <property type="match status" value="1"/>
</dbReference>
<dbReference type="InterPro" id="IPR020818">
    <property type="entry name" value="Chaperonin_GroES"/>
</dbReference>
<dbReference type="Pfam" id="PF00166">
    <property type="entry name" value="Cpn10"/>
    <property type="match status" value="1"/>
</dbReference>
<evidence type="ECO:0000256" key="2">
    <source>
        <dbReference type="ARBA" id="ARBA00023186"/>
    </source>
</evidence>
<dbReference type="PRINTS" id="PR00297">
    <property type="entry name" value="CHAPERONIN10"/>
</dbReference>
<name>A0A1F5BTF5_9BACT</name>
<dbReference type="GO" id="GO:0051082">
    <property type="term" value="F:unfolded protein binding"/>
    <property type="evidence" value="ECO:0007669"/>
    <property type="project" value="TreeGrafter"/>
</dbReference>
<dbReference type="NCBIfam" id="NF001533">
    <property type="entry name" value="PRK00364.2-4"/>
    <property type="match status" value="1"/>
</dbReference>
<evidence type="ECO:0000256" key="4">
    <source>
        <dbReference type="RuleBase" id="RU000535"/>
    </source>
</evidence>
<dbReference type="SUPFAM" id="SSF50129">
    <property type="entry name" value="GroES-like"/>
    <property type="match status" value="1"/>
</dbReference>
<gene>
    <name evidence="3" type="primary">groES</name>
    <name evidence="3" type="synonym">groS</name>
    <name evidence="5" type="ORF">A2988_00035</name>
</gene>
<reference evidence="5 6" key="1">
    <citation type="journal article" date="2016" name="Nat. Commun.">
        <title>Thousands of microbial genomes shed light on interconnected biogeochemical processes in an aquifer system.</title>
        <authorList>
            <person name="Anantharaman K."/>
            <person name="Brown C.T."/>
            <person name="Hug L.A."/>
            <person name="Sharon I."/>
            <person name="Castelle C.J."/>
            <person name="Probst A.J."/>
            <person name="Thomas B.C."/>
            <person name="Singh A."/>
            <person name="Wilkins M.J."/>
            <person name="Karaoz U."/>
            <person name="Brodie E.L."/>
            <person name="Williams K.H."/>
            <person name="Hubbard S.S."/>
            <person name="Banfield J.F."/>
        </authorList>
    </citation>
    <scope>NUCLEOTIDE SEQUENCE [LARGE SCALE GENOMIC DNA]</scope>
</reference>
<comment type="similarity">
    <text evidence="1 3 4">Belongs to the GroES chaperonin family.</text>
</comment>
<dbReference type="Proteomes" id="UP000176650">
    <property type="component" value="Unassembled WGS sequence"/>
</dbReference>
<dbReference type="NCBIfam" id="NF001534">
    <property type="entry name" value="PRK00364.2-5"/>
    <property type="match status" value="1"/>
</dbReference>
<evidence type="ECO:0000256" key="1">
    <source>
        <dbReference type="ARBA" id="ARBA00006975"/>
    </source>
</evidence>
<dbReference type="SMART" id="SM00883">
    <property type="entry name" value="Cpn10"/>
    <property type="match status" value="1"/>
</dbReference>
<dbReference type="InterPro" id="IPR011032">
    <property type="entry name" value="GroES-like_sf"/>
</dbReference>
<dbReference type="FunFam" id="2.30.33.40:FF:000001">
    <property type="entry name" value="10 kDa chaperonin"/>
    <property type="match status" value="1"/>
</dbReference>
<dbReference type="AlphaFoldDB" id="A0A1F5BTF5"/>
<dbReference type="GO" id="GO:0005737">
    <property type="term" value="C:cytoplasm"/>
    <property type="evidence" value="ECO:0007669"/>
    <property type="project" value="UniProtKB-SubCell"/>
</dbReference>
<evidence type="ECO:0000313" key="6">
    <source>
        <dbReference type="Proteomes" id="UP000176650"/>
    </source>
</evidence>
<protein>
    <recommendedName>
        <fullName evidence="3">Co-chaperonin GroES</fullName>
    </recommendedName>
    <alternativeName>
        <fullName evidence="3">10 kDa chaperonin</fullName>
    </alternativeName>
    <alternativeName>
        <fullName evidence="3">Chaperonin-10</fullName>
        <shortName evidence="3">Cpn10</shortName>
    </alternativeName>
</protein>
<evidence type="ECO:0000256" key="3">
    <source>
        <dbReference type="HAMAP-Rule" id="MF_00580"/>
    </source>
</evidence>
<comment type="subunit">
    <text evidence="3">Heptamer of 7 subunits arranged in a ring. Interacts with the chaperonin GroEL.</text>
</comment>
<comment type="subcellular location">
    <subcellularLocation>
        <location evidence="3">Cytoplasm</location>
    </subcellularLocation>
</comment>
<sequence length="96" mass="10704">MKLKPISDYIIVEPRKEEQKTKSGIVLPDTVEKEKPQEGVVVAAGPGRMQDNGKRAAMQVKAGDKVLFSKYGPMEVKVDGKEYFVIKEEDILAIIK</sequence>
<evidence type="ECO:0000313" key="5">
    <source>
        <dbReference type="EMBL" id="OGD33872.1"/>
    </source>
</evidence>
<dbReference type="Gene3D" id="2.30.33.40">
    <property type="entry name" value="GroES chaperonin"/>
    <property type="match status" value="1"/>
</dbReference>